<comment type="caution">
    <text evidence="1">The sequence shown here is derived from an EMBL/GenBank/DDBJ whole genome shotgun (WGS) entry which is preliminary data.</text>
</comment>
<keyword evidence="2" id="KW-1185">Reference proteome</keyword>
<reference evidence="1 2" key="1">
    <citation type="submission" date="2020-08" db="EMBL/GenBank/DDBJ databases">
        <title>Genomic Encyclopedia of Type Strains, Phase IV (KMG-IV): sequencing the most valuable type-strain genomes for metagenomic binning, comparative biology and taxonomic classification.</title>
        <authorList>
            <person name="Goeker M."/>
        </authorList>
    </citation>
    <scope>NUCLEOTIDE SEQUENCE [LARGE SCALE GENOMIC DNA]</scope>
    <source>
        <strain evidence="1 2">DSM 21793</strain>
    </source>
</reference>
<dbReference type="RefSeq" id="WP_183771716.1">
    <property type="nucleotide sequence ID" value="NZ_JACIDK010000002.1"/>
</dbReference>
<protein>
    <submittedName>
        <fullName evidence="1">Uncharacterized protein</fullName>
    </submittedName>
</protein>
<proteinExistence type="predicted"/>
<evidence type="ECO:0000313" key="1">
    <source>
        <dbReference type="EMBL" id="MBB3891119.1"/>
    </source>
</evidence>
<sequence>MPTVAVNIVAQGRRKRRLLDIRASQAKVIADVRPYADRLPHWLYYRLFDREYFALAIDR</sequence>
<dbReference type="AlphaFoldDB" id="A0A839ZZG8"/>
<name>A0A839ZZG8_9CAUL</name>
<dbReference type="EMBL" id="JACIDK010000002">
    <property type="protein sequence ID" value="MBB3891119.1"/>
    <property type="molecule type" value="Genomic_DNA"/>
</dbReference>
<gene>
    <name evidence="1" type="ORF">GGQ61_001836</name>
</gene>
<accession>A0A839ZZG8</accession>
<dbReference type="Proteomes" id="UP000530564">
    <property type="component" value="Unassembled WGS sequence"/>
</dbReference>
<organism evidence="1 2">
    <name type="scientific">Phenylobacterium haematophilum</name>
    <dbReference type="NCBI Taxonomy" id="98513"/>
    <lineage>
        <taxon>Bacteria</taxon>
        <taxon>Pseudomonadati</taxon>
        <taxon>Pseudomonadota</taxon>
        <taxon>Alphaproteobacteria</taxon>
        <taxon>Caulobacterales</taxon>
        <taxon>Caulobacteraceae</taxon>
        <taxon>Phenylobacterium</taxon>
    </lineage>
</organism>
<evidence type="ECO:0000313" key="2">
    <source>
        <dbReference type="Proteomes" id="UP000530564"/>
    </source>
</evidence>